<gene>
    <name evidence="2" type="ORF">C5748_13520</name>
</gene>
<sequence length="132" mass="14030">MAKANPERHGASGWHRFAPHNAEHRKTVERDSKEAVRPASDHAIAGPQIGRFASAVSGQFPNRRPRPRAFPIGPTKLPAASSFQGLSTRAANANAGGQRRGAARIEKPSDCGPSSYGSVSEEAVICLIAHWG</sequence>
<dbReference type="AlphaFoldDB" id="A0A2S9IRR0"/>
<dbReference type="Proteomes" id="UP000239434">
    <property type="component" value="Unassembled WGS sequence"/>
</dbReference>
<evidence type="ECO:0000313" key="2">
    <source>
        <dbReference type="EMBL" id="PRD43206.1"/>
    </source>
</evidence>
<feature type="compositionally biased region" description="Basic and acidic residues" evidence="1">
    <location>
        <begin position="1"/>
        <end position="10"/>
    </location>
</feature>
<feature type="region of interest" description="Disordered" evidence="1">
    <location>
        <begin position="92"/>
        <end position="117"/>
    </location>
</feature>
<organism evidence="2 3">
    <name type="scientific">Phyllobacterium phragmitis</name>
    <dbReference type="NCBI Taxonomy" id="2670329"/>
    <lineage>
        <taxon>Bacteria</taxon>
        <taxon>Pseudomonadati</taxon>
        <taxon>Pseudomonadota</taxon>
        <taxon>Alphaproteobacteria</taxon>
        <taxon>Hyphomicrobiales</taxon>
        <taxon>Phyllobacteriaceae</taxon>
        <taxon>Phyllobacterium</taxon>
    </lineage>
</organism>
<proteinExistence type="predicted"/>
<name>A0A2S9IRR0_9HYPH</name>
<dbReference type="EMBL" id="PVBR01000008">
    <property type="protein sequence ID" value="PRD43206.1"/>
    <property type="molecule type" value="Genomic_DNA"/>
</dbReference>
<feature type="region of interest" description="Disordered" evidence="1">
    <location>
        <begin position="1"/>
        <end position="36"/>
    </location>
</feature>
<reference evidence="2 3" key="1">
    <citation type="submission" date="2018-02" db="EMBL/GenBank/DDBJ databases">
        <title>The draft genome of Phyllobacterium sp. 1N-3.</title>
        <authorList>
            <person name="Liu L."/>
            <person name="Li L."/>
            <person name="Zhang X."/>
            <person name="Wang T."/>
            <person name="Liang L."/>
        </authorList>
    </citation>
    <scope>NUCLEOTIDE SEQUENCE [LARGE SCALE GENOMIC DNA]</scope>
    <source>
        <strain evidence="2 3">1N-3</strain>
    </source>
</reference>
<evidence type="ECO:0000256" key="1">
    <source>
        <dbReference type="SAM" id="MobiDB-lite"/>
    </source>
</evidence>
<keyword evidence="3" id="KW-1185">Reference proteome</keyword>
<feature type="compositionally biased region" description="Basic and acidic residues" evidence="1">
    <location>
        <begin position="21"/>
        <end position="36"/>
    </location>
</feature>
<evidence type="ECO:0000313" key="3">
    <source>
        <dbReference type="Proteomes" id="UP000239434"/>
    </source>
</evidence>
<accession>A0A2S9IRR0</accession>
<comment type="caution">
    <text evidence="2">The sequence shown here is derived from an EMBL/GenBank/DDBJ whole genome shotgun (WGS) entry which is preliminary data.</text>
</comment>
<protein>
    <submittedName>
        <fullName evidence="2">Uncharacterized protein</fullName>
    </submittedName>
</protein>